<sequence>MFMTNILFKAYNIKITNFVDFSDLLSLAPPNREATLEYTDSYGNPIQTSDGKKVVSAKGIQFEIPNYASGITAIRKPSDNLQPPSSESSESTTPLTQLETLSNSSPVQNYHQSSPTQSFLQLIRSINNRIRRNKGQPRSSHRDILIINKIASKYKTTLPKLEPLAVAEDPVTESPDLVKIPVAPLKEAEDTQKMAASSQISQTIFDESKVPDWIAAFNDPDVGPAQPYIPDPNMGLSVITWGLVPPKDNSDPIEPIKDSAGKVEITKHSVVEVIPVTTTTTTTTRRPTTTTRWTTTSRTTTRRPTTTRTPYTTTRRTTTTTTTTAAPPTNNKETDIYSLENHIQGQIPEWLADYNDTDLASGVPYEIPADLNEVKNTVTLGLIAPLAPFTDIAPLKLPSSLLLSTSTTSTTTKRPISSSFSIPSTTKRTTTTTTTTTKRPTTTRTSTSTTTTLQQQQLLYLP</sequence>
<reference evidence="2" key="2">
    <citation type="submission" date="2015-06" db="UniProtKB">
        <authorList>
            <consortium name="EnsemblMetazoa"/>
        </authorList>
    </citation>
    <scope>IDENTIFICATION</scope>
</reference>
<dbReference type="Proteomes" id="UP000015102">
    <property type="component" value="Unassembled WGS sequence"/>
</dbReference>
<organism evidence="2 3">
    <name type="scientific">Megaselia scalaris</name>
    <name type="common">Humpbacked fly</name>
    <name type="synonym">Phora scalaris</name>
    <dbReference type="NCBI Taxonomy" id="36166"/>
    <lineage>
        <taxon>Eukaryota</taxon>
        <taxon>Metazoa</taxon>
        <taxon>Ecdysozoa</taxon>
        <taxon>Arthropoda</taxon>
        <taxon>Hexapoda</taxon>
        <taxon>Insecta</taxon>
        <taxon>Pterygota</taxon>
        <taxon>Neoptera</taxon>
        <taxon>Endopterygota</taxon>
        <taxon>Diptera</taxon>
        <taxon>Brachycera</taxon>
        <taxon>Muscomorpha</taxon>
        <taxon>Platypezoidea</taxon>
        <taxon>Phoridae</taxon>
        <taxon>Megaseliini</taxon>
        <taxon>Megaselia</taxon>
    </lineage>
</organism>
<dbReference type="AlphaFoldDB" id="T1GVE6"/>
<name>T1GVE6_MEGSC</name>
<evidence type="ECO:0000313" key="2">
    <source>
        <dbReference type="EnsemblMetazoa" id="MESCA007745-PA"/>
    </source>
</evidence>
<evidence type="ECO:0000256" key="1">
    <source>
        <dbReference type="SAM" id="MobiDB-lite"/>
    </source>
</evidence>
<accession>T1GVE6</accession>
<protein>
    <submittedName>
        <fullName evidence="2">Uncharacterized protein</fullName>
    </submittedName>
</protein>
<keyword evidence="3" id="KW-1185">Reference proteome</keyword>
<dbReference type="HOGENOM" id="CLU_592243_0_0_1"/>
<feature type="region of interest" description="Disordered" evidence="1">
    <location>
        <begin position="76"/>
        <end position="97"/>
    </location>
</feature>
<proteinExistence type="predicted"/>
<feature type="compositionally biased region" description="Low complexity" evidence="1">
    <location>
        <begin position="278"/>
        <end position="324"/>
    </location>
</feature>
<feature type="region of interest" description="Disordered" evidence="1">
    <location>
        <begin position="405"/>
        <end position="453"/>
    </location>
</feature>
<reference evidence="3" key="1">
    <citation type="submission" date="2013-02" db="EMBL/GenBank/DDBJ databases">
        <authorList>
            <person name="Hughes D."/>
        </authorList>
    </citation>
    <scope>NUCLEOTIDE SEQUENCE</scope>
    <source>
        <strain>Durham</strain>
        <strain evidence="3">NC isolate 2 -- Noor lab</strain>
    </source>
</reference>
<feature type="compositionally biased region" description="Low complexity" evidence="1">
    <location>
        <begin position="405"/>
        <end position="452"/>
    </location>
</feature>
<feature type="compositionally biased region" description="Low complexity" evidence="1">
    <location>
        <begin position="81"/>
        <end position="97"/>
    </location>
</feature>
<dbReference type="EnsemblMetazoa" id="MESCA007745-RA">
    <property type="protein sequence ID" value="MESCA007745-PA"/>
    <property type="gene ID" value="MESCA007745"/>
</dbReference>
<dbReference type="EMBL" id="CAQQ02011341">
    <property type="status" value="NOT_ANNOTATED_CDS"/>
    <property type="molecule type" value="Genomic_DNA"/>
</dbReference>
<feature type="region of interest" description="Disordered" evidence="1">
    <location>
        <begin position="278"/>
        <end position="333"/>
    </location>
</feature>
<evidence type="ECO:0000313" key="3">
    <source>
        <dbReference type="Proteomes" id="UP000015102"/>
    </source>
</evidence>